<proteinExistence type="predicted"/>
<dbReference type="EMBL" id="BTSY01000007">
    <property type="protein sequence ID" value="GMT35470.1"/>
    <property type="molecule type" value="Genomic_DNA"/>
</dbReference>
<protein>
    <submittedName>
        <fullName evidence="1">Uncharacterized protein</fullName>
    </submittedName>
</protein>
<comment type="caution">
    <text evidence="1">The sequence shown here is derived from an EMBL/GenBank/DDBJ whole genome shotgun (WGS) entry which is preliminary data.</text>
</comment>
<gene>
    <name evidence="1" type="ORF">PFISCL1PPCAC_26767</name>
</gene>
<evidence type="ECO:0000313" key="1">
    <source>
        <dbReference type="EMBL" id="GMT35470.1"/>
    </source>
</evidence>
<organism evidence="1 2">
    <name type="scientific">Pristionchus fissidentatus</name>
    <dbReference type="NCBI Taxonomy" id="1538716"/>
    <lineage>
        <taxon>Eukaryota</taxon>
        <taxon>Metazoa</taxon>
        <taxon>Ecdysozoa</taxon>
        <taxon>Nematoda</taxon>
        <taxon>Chromadorea</taxon>
        <taxon>Rhabditida</taxon>
        <taxon>Rhabditina</taxon>
        <taxon>Diplogasteromorpha</taxon>
        <taxon>Diplogasteroidea</taxon>
        <taxon>Neodiplogasteridae</taxon>
        <taxon>Pristionchus</taxon>
    </lineage>
</organism>
<evidence type="ECO:0000313" key="2">
    <source>
        <dbReference type="Proteomes" id="UP001432322"/>
    </source>
</evidence>
<dbReference type="AlphaFoldDB" id="A0AAV5WXX0"/>
<name>A0AAV5WXX0_9BILA</name>
<feature type="non-terminal residue" evidence="1">
    <location>
        <position position="1"/>
    </location>
</feature>
<accession>A0AAV5WXX0</accession>
<dbReference type="Proteomes" id="UP001432322">
    <property type="component" value="Unassembled WGS sequence"/>
</dbReference>
<keyword evidence="2" id="KW-1185">Reference proteome</keyword>
<reference evidence="1" key="1">
    <citation type="submission" date="2023-10" db="EMBL/GenBank/DDBJ databases">
        <title>Genome assembly of Pristionchus species.</title>
        <authorList>
            <person name="Yoshida K."/>
            <person name="Sommer R.J."/>
        </authorList>
    </citation>
    <scope>NUCLEOTIDE SEQUENCE</scope>
    <source>
        <strain evidence="1">RS5133</strain>
    </source>
</reference>
<sequence>RQMAPHTMFSPAALSASAELEFMIINTDVPGTGKNNLIHGQWKNNEWKFQEFKSQGSHLAAA</sequence>